<evidence type="ECO:0000259" key="2">
    <source>
        <dbReference type="Pfam" id="PF07811"/>
    </source>
</evidence>
<accession>A0A849XQP9</accession>
<dbReference type="EMBL" id="JABWDC010000016">
    <property type="protein sequence ID" value="NUN86168.1"/>
    <property type="molecule type" value="Genomic_DNA"/>
</dbReference>
<name>A0A849XQP9_9FIRM</name>
<reference evidence="3 4" key="1">
    <citation type="submission" date="2020-04" db="EMBL/GenBank/DDBJ databases">
        <authorList>
            <person name="Pieper L."/>
        </authorList>
    </citation>
    <scope>NUCLEOTIDE SEQUENCE [LARGE SCALE GENOMIC DNA]</scope>
    <source>
        <strain evidence="3 4">F22</strain>
    </source>
</reference>
<keyword evidence="1" id="KW-1133">Transmembrane helix</keyword>
<reference evidence="3 4" key="2">
    <citation type="submission" date="2020-07" db="EMBL/GenBank/DDBJ databases">
        <title>Bacterial metabolism rescues the inhibition of intestinal drug absorption by food and drug additives.</title>
        <authorList>
            <person name="Zou L."/>
            <person name="Spanogiannopoulos P."/>
            <person name="Chien H.-C."/>
            <person name="Pieper L.M."/>
            <person name="Cai W."/>
            <person name="Khuri N."/>
            <person name="Pottel J."/>
            <person name="Vora B."/>
            <person name="Ni Z."/>
            <person name="Tsakalozou E."/>
            <person name="Zhang W."/>
            <person name="Shoichet B.K."/>
            <person name="Giacomini K.M."/>
            <person name="Turnbaugh P.J."/>
        </authorList>
    </citation>
    <scope>NUCLEOTIDE SEQUENCE [LARGE SCALE GENOMIC DNA]</scope>
    <source>
        <strain evidence="3 4">F22</strain>
    </source>
</reference>
<feature type="domain" description="TadE-like" evidence="2">
    <location>
        <begin position="26"/>
        <end position="68"/>
    </location>
</feature>
<sequence>MRIENSATKEEQDVKGIFKKPESESGAAIIEFALGVPFLLIFAMAAMEFGQISAATSAVDNAAHAAARELAVNPGGDASSAKKAAVNAASSFFAENMKIKTDVSDAEREAYTHRIPDSNGSSYTDRESNVSTRKCTATVSVTIQPQTVLGDAIYAAGGFGGGMTIESNAVELKDATVEGGASSW</sequence>
<dbReference type="Pfam" id="PF07811">
    <property type="entry name" value="TadE"/>
    <property type="match status" value="1"/>
</dbReference>
<keyword evidence="1" id="KW-0812">Transmembrane</keyword>
<comment type="caution">
    <text evidence="3">The sequence shown here is derived from an EMBL/GenBank/DDBJ whole genome shotgun (WGS) entry which is preliminary data.</text>
</comment>
<dbReference type="RefSeq" id="WP_175305541.1">
    <property type="nucleotide sequence ID" value="NZ_JABWDC010000016.1"/>
</dbReference>
<protein>
    <submittedName>
        <fullName evidence="3">Pilus assembly protein</fullName>
    </submittedName>
</protein>
<proteinExistence type="predicted"/>
<dbReference type="AlphaFoldDB" id="A0A849XQP9"/>
<evidence type="ECO:0000313" key="4">
    <source>
        <dbReference type="Proteomes" id="UP000554488"/>
    </source>
</evidence>
<organism evidence="3 4">
    <name type="scientific">Coprococcus comes</name>
    <dbReference type="NCBI Taxonomy" id="410072"/>
    <lineage>
        <taxon>Bacteria</taxon>
        <taxon>Bacillati</taxon>
        <taxon>Bacillota</taxon>
        <taxon>Clostridia</taxon>
        <taxon>Lachnospirales</taxon>
        <taxon>Lachnospiraceae</taxon>
        <taxon>Coprococcus</taxon>
    </lineage>
</organism>
<evidence type="ECO:0000256" key="1">
    <source>
        <dbReference type="SAM" id="Phobius"/>
    </source>
</evidence>
<dbReference type="Proteomes" id="UP000554488">
    <property type="component" value="Unassembled WGS sequence"/>
</dbReference>
<gene>
    <name evidence="3" type="ORF">HUU93_06025</name>
</gene>
<keyword evidence="1" id="KW-0472">Membrane</keyword>
<evidence type="ECO:0000313" key="3">
    <source>
        <dbReference type="EMBL" id="NUN86168.1"/>
    </source>
</evidence>
<feature type="transmembrane region" description="Helical" evidence="1">
    <location>
        <begin position="28"/>
        <end position="47"/>
    </location>
</feature>
<dbReference type="InterPro" id="IPR012495">
    <property type="entry name" value="TadE-like_dom"/>
</dbReference>